<name>A0A644WE63_9ZZZZ</name>
<organism evidence="1">
    <name type="scientific">bioreactor metagenome</name>
    <dbReference type="NCBI Taxonomy" id="1076179"/>
    <lineage>
        <taxon>unclassified sequences</taxon>
        <taxon>metagenomes</taxon>
        <taxon>ecological metagenomes</taxon>
    </lineage>
</organism>
<gene>
    <name evidence="1" type="ORF">SDC9_48307</name>
</gene>
<protein>
    <submittedName>
        <fullName evidence="1">Uncharacterized protein</fullName>
    </submittedName>
</protein>
<dbReference type="Pfam" id="PF08665">
    <property type="entry name" value="PglZ"/>
    <property type="match status" value="1"/>
</dbReference>
<sequence length="485" mass="55812">MAKGLIQHITDSLKSYPAKVFLVENNDRFLYRSDVQDAFGAMGIEINHGTSMEQRITFEMREPDGLLVLLSQDNANYLEDIKNEAIAIEFSLANYVPSYHIPSLIELDLSMLDKLFRNQPLVSLNRKETQEFIEKLKDEATSSEPEYNLAEFIDRLHVLLHEEEINWAVVSRLIAQGISKTIGNPKFEELYDQINKANTVFQATLQTSYPQTKNSSAVKKPRIVSKILDYINFNYREKKIALIVVDGMALWQYELLKNRLPGTKHEEVIYSWLPSITQLSRQAIFRGDIPLSDYRQGPTSEEKLWKMYWKDKGCHAFEVVYQHEKIDLSNIDSVSKLAIVFKDLDDKMHSSTDYVDLLMLTNNWIERSGIIQMVDDLISRGFTVFLTSDHGNIQAKGWRGLQGREKLGTNKSGSRSERHIEYSEKWLSEEFIANNPEVSDSVVMEEQAIYFKTDLSFSNKESLVTHGGAHLLEVLIPFVEIKHES</sequence>
<accession>A0A644WE63</accession>
<dbReference type="AlphaFoldDB" id="A0A644WE63"/>
<dbReference type="EMBL" id="VSSQ01000842">
    <property type="protein sequence ID" value="MPM02062.1"/>
    <property type="molecule type" value="Genomic_DNA"/>
</dbReference>
<proteinExistence type="predicted"/>
<comment type="caution">
    <text evidence="1">The sequence shown here is derived from an EMBL/GenBank/DDBJ whole genome shotgun (WGS) entry which is preliminary data.</text>
</comment>
<reference evidence="1" key="1">
    <citation type="submission" date="2019-08" db="EMBL/GenBank/DDBJ databases">
        <authorList>
            <person name="Kucharzyk K."/>
            <person name="Murdoch R.W."/>
            <person name="Higgins S."/>
            <person name="Loffler F."/>
        </authorList>
    </citation>
    <scope>NUCLEOTIDE SEQUENCE</scope>
</reference>
<evidence type="ECO:0000313" key="1">
    <source>
        <dbReference type="EMBL" id="MPM02062.1"/>
    </source>
</evidence>